<organism evidence="5 6">
    <name type="scientific">Kribbella lupini</name>
    <dbReference type="NCBI Taxonomy" id="291602"/>
    <lineage>
        <taxon>Bacteria</taxon>
        <taxon>Bacillati</taxon>
        <taxon>Actinomycetota</taxon>
        <taxon>Actinomycetes</taxon>
        <taxon>Propionibacteriales</taxon>
        <taxon>Kribbellaceae</taxon>
        <taxon>Kribbella</taxon>
    </lineage>
</organism>
<evidence type="ECO:0000313" key="5">
    <source>
        <dbReference type="EMBL" id="GAA1546944.1"/>
    </source>
</evidence>
<dbReference type="PANTHER" id="PTHR45766:SF6">
    <property type="entry name" value="SWI_SNF-RELATED MATRIX-ASSOCIATED ACTIN-DEPENDENT REGULATOR OF CHROMATIN SUBFAMILY A-LIKE PROTEIN 1"/>
    <property type="match status" value="1"/>
</dbReference>
<dbReference type="InterPro" id="IPR000330">
    <property type="entry name" value="SNF2_N"/>
</dbReference>
<gene>
    <name evidence="5" type="ORF">GCM10009741_58150</name>
</gene>
<feature type="domain" description="Helicase C-terminal" evidence="4">
    <location>
        <begin position="502"/>
        <end position="662"/>
    </location>
</feature>
<evidence type="ECO:0000256" key="1">
    <source>
        <dbReference type="ARBA" id="ARBA00022801"/>
    </source>
</evidence>
<dbReference type="InterPro" id="IPR027417">
    <property type="entry name" value="P-loop_NTPase"/>
</dbReference>
<dbReference type="PROSITE" id="PS00690">
    <property type="entry name" value="DEAH_ATP_HELICASE"/>
    <property type="match status" value="1"/>
</dbReference>
<evidence type="ECO:0000259" key="4">
    <source>
        <dbReference type="PROSITE" id="PS51194"/>
    </source>
</evidence>
<evidence type="ECO:0000259" key="3">
    <source>
        <dbReference type="PROSITE" id="PS51192"/>
    </source>
</evidence>
<comment type="caution">
    <text evidence="5">The sequence shown here is derived from an EMBL/GenBank/DDBJ whole genome shotgun (WGS) entry which is preliminary data.</text>
</comment>
<feature type="coiled-coil region" evidence="2">
    <location>
        <begin position="674"/>
        <end position="701"/>
    </location>
</feature>
<dbReference type="PANTHER" id="PTHR45766">
    <property type="entry name" value="DNA ANNEALING HELICASE AND ENDONUCLEASE ZRANB3 FAMILY MEMBER"/>
    <property type="match status" value="1"/>
</dbReference>
<dbReference type="Gene3D" id="3.40.50.10810">
    <property type="entry name" value="Tandem AAA-ATPase domain"/>
    <property type="match status" value="1"/>
</dbReference>
<dbReference type="InterPro" id="IPR014001">
    <property type="entry name" value="Helicase_ATP-bd"/>
</dbReference>
<keyword evidence="2" id="KW-0175">Coiled coil</keyword>
<sequence>MRSEANPDWGFGYCKAKRGDLYVCSYVDIPEVVEREVLVSPADLIDSPIPNGTRVWVRGTPYGWHAGEIRMPATWGRYHVALVGIPRQILLYQDQFYVRWNRPLADPAAAIQHGLTEAPVFHEARSELLAALVRQRQVFRGLSGVASAPIGLYHHQIDTVARVLADPVVRYLLADEVGLGKTIEAGLVIRQMMIDDPHAEVLVLVPDTLVGQWLSELHDRLALGPQLEARRLVVMSHDEAAHNLNVDHVSLVVIDEAHNILESIPDGSVTHRALLDVPALLALSATPMRGDLGLFRRLLGLVDAIAFGDITEESFLRRIHERERSARELQVLGSHRASPRQKRSVVESLREMFAGDPNIDDLAAACVDLEDNLAPAWIELAEYVRETYRLSRRMIRHRRGGDLTDGYAVAGRKPTYVKLQDPARADADEFLELLRCDLVAGRDDSLYSHAVLHALAGPLALWGFLRGREALPPHSPQAPPEAVRALFEATAARLEITGLEARIDAAIAIVRERVERGCKVVVSSSFTSVAKEFEARLIDEVDDFSVSRHYVDSQGHVRDHAVADFLSGSGGVLVTDRSMEEGRNLQEAEVLVNLDLPLDASRLDQRIGRLDRYAVRQEPAEVVVFTEPSSPWVTAQIRLLGEGTGVFETSISTGQRMLADVLDRVRSALLARGVDALDLDVVALRKELDNERDDIELLEEMESISAAVSFGHDAFAELLEYEDGDDEPLRRAVKRLTQGTGSLGMKPVESKDGVIRFGGANFIGLPDDQIPALRSLLLAPKTYSRRVAADRNAVAPFRIGDPLVEWLDEYLRVDERGRAYAVVRPVAGLTTPAFWLHCEFLAEFNGAHLTWDGADQRRLARRGDGLFPPSKYKTWTDPYGAAPGDLVRNTLDLPFDSRRDEVVLRGPIWKPILEEFPGWVELIKQSADQARALVTNSADLVERVERGLRAAHEETSRRGSILRARSLRLPTAHEREAAQIEFEFEKAAGSALIAGIEQHSIQVTSCGVCVLWPEEDF</sequence>
<dbReference type="Gene3D" id="3.40.50.300">
    <property type="entry name" value="P-loop containing nucleotide triphosphate hydrolases"/>
    <property type="match status" value="1"/>
</dbReference>
<dbReference type="SUPFAM" id="SSF52540">
    <property type="entry name" value="P-loop containing nucleoside triphosphate hydrolases"/>
    <property type="match status" value="1"/>
</dbReference>
<name>A0ABP4MM90_9ACTN</name>
<dbReference type="Pfam" id="PF00176">
    <property type="entry name" value="SNF2-rel_dom"/>
    <property type="match status" value="1"/>
</dbReference>
<dbReference type="PROSITE" id="PS51194">
    <property type="entry name" value="HELICASE_CTER"/>
    <property type="match status" value="1"/>
</dbReference>
<dbReference type="PROSITE" id="PS51192">
    <property type="entry name" value="HELICASE_ATP_BIND_1"/>
    <property type="match status" value="1"/>
</dbReference>
<feature type="domain" description="Helicase ATP-binding" evidence="3">
    <location>
        <begin position="162"/>
        <end position="305"/>
    </location>
</feature>
<dbReference type="InterPro" id="IPR002464">
    <property type="entry name" value="DNA/RNA_helicase_DEAH_CS"/>
</dbReference>
<dbReference type="Proteomes" id="UP001500363">
    <property type="component" value="Unassembled WGS sequence"/>
</dbReference>
<dbReference type="InterPro" id="IPR038718">
    <property type="entry name" value="SNF2-like_sf"/>
</dbReference>
<evidence type="ECO:0008006" key="7">
    <source>
        <dbReference type="Google" id="ProtNLM"/>
    </source>
</evidence>
<dbReference type="SMART" id="SM00487">
    <property type="entry name" value="DEXDc"/>
    <property type="match status" value="1"/>
</dbReference>
<proteinExistence type="predicted"/>
<evidence type="ECO:0000313" key="6">
    <source>
        <dbReference type="Proteomes" id="UP001500363"/>
    </source>
</evidence>
<protein>
    <recommendedName>
        <fullName evidence="7">ATP-dependent helicase HepA</fullName>
    </recommendedName>
</protein>
<dbReference type="Pfam" id="PF00271">
    <property type="entry name" value="Helicase_C"/>
    <property type="match status" value="1"/>
</dbReference>
<dbReference type="SMART" id="SM00490">
    <property type="entry name" value="HELICc"/>
    <property type="match status" value="1"/>
</dbReference>
<keyword evidence="1" id="KW-0378">Hydrolase</keyword>
<accession>A0ABP4MM90</accession>
<dbReference type="NCBIfam" id="NF041062">
    <property type="entry name" value="DpdE"/>
    <property type="match status" value="1"/>
</dbReference>
<keyword evidence="6" id="KW-1185">Reference proteome</keyword>
<dbReference type="InterPro" id="IPR001650">
    <property type="entry name" value="Helicase_C-like"/>
</dbReference>
<evidence type="ECO:0000256" key="2">
    <source>
        <dbReference type="SAM" id="Coils"/>
    </source>
</evidence>
<dbReference type="EMBL" id="BAAANC010000003">
    <property type="protein sequence ID" value="GAA1546944.1"/>
    <property type="molecule type" value="Genomic_DNA"/>
</dbReference>
<reference evidence="6" key="1">
    <citation type="journal article" date="2019" name="Int. J. Syst. Evol. Microbiol.">
        <title>The Global Catalogue of Microorganisms (GCM) 10K type strain sequencing project: providing services to taxonomists for standard genome sequencing and annotation.</title>
        <authorList>
            <consortium name="The Broad Institute Genomics Platform"/>
            <consortium name="The Broad Institute Genome Sequencing Center for Infectious Disease"/>
            <person name="Wu L."/>
            <person name="Ma J."/>
        </authorList>
    </citation>
    <scope>NUCLEOTIDE SEQUENCE [LARGE SCALE GENOMIC DNA]</scope>
    <source>
        <strain evidence="6">JCM 14303</strain>
    </source>
</reference>